<sequence length="73" mass="8907">MANMFNEYKKYVENSSEEEIRKETISWLENTRSSGGFAGFDEEEMNFEELTDDEIYWYFEEWVFPDKFNNGDF</sequence>
<dbReference type="EMBL" id="JAGZZP010000016">
    <property type="protein sequence ID" value="MBS6535655.1"/>
    <property type="molecule type" value="Genomic_DNA"/>
</dbReference>
<gene>
    <name evidence="1" type="ORF">KH327_07470</name>
</gene>
<reference evidence="1" key="1">
    <citation type="submission" date="2021-02" db="EMBL/GenBank/DDBJ databases">
        <title>Infant gut strain persistence is associated with maternal origin, phylogeny, and functional potential including surface adhesion and iron acquisition.</title>
        <authorList>
            <person name="Lou Y.C."/>
        </authorList>
    </citation>
    <scope>NUCLEOTIDE SEQUENCE</scope>
    <source>
        <strain evidence="1">L3_060_052G1_dasL3_060_052G1_concoct_1</strain>
    </source>
</reference>
<organism evidence="1 2">
    <name type="scientific">Peptoniphilus harei</name>
    <dbReference type="NCBI Taxonomy" id="54005"/>
    <lineage>
        <taxon>Bacteria</taxon>
        <taxon>Bacillati</taxon>
        <taxon>Bacillota</taxon>
        <taxon>Tissierellia</taxon>
        <taxon>Tissierellales</taxon>
        <taxon>Peptoniphilaceae</taxon>
        <taxon>Peptoniphilus</taxon>
    </lineage>
</organism>
<dbReference type="Proteomes" id="UP000748991">
    <property type="component" value="Unassembled WGS sequence"/>
</dbReference>
<proteinExistence type="predicted"/>
<protein>
    <submittedName>
        <fullName evidence="1">Uncharacterized protein</fullName>
    </submittedName>
</protein>
<name>A0A943SS33_9FIRM</name>
<comment type="caution">
    <text evidence="1">The sequence shown here is derived from an EMBL/GenBank/DDBJ whole genome shotgun (WGS) entry which is preliminary data.</text>
</comment>
<evidence type="ECO:0000313" key="1">
    <source>
        <dbReference type="EMBL" id="MBS6535655.1"/>
    </source>
</evidence>
<evidence type="ECO:0000313" key="2">
    <source>
        <dbReference type="Proteomes" id="UP000748991"/>
    </source>
</evidence>
<dbReference type="RefSeq" id="WP_278638333.1">
    <property type="nucleotide sequence ID" value="NZ_JAGZZP010000016.1"/>
</dbReference>
<dbReference type="AlphaFoldDB" id="A0A943SS33"/>
<accession>A0A943SS33</accession>